<organism evidence="2 3">
    <name type="scientific">Cymbomonas tetramitiformis</name>
    <dbReference type="NCBI Taxonomy" id="36881"/>
    <lineage>
        <taxon>Eukaryota</taxon>
        <taxon>Viridiplantae</taxon>
        <taxon>Chlorophyta</taxon>
        <taxon>Pyramimonadophyceae</taxon>
        <taxon>Pyramimonadales</taxon>
        <taxon>Pyramimonadaceae</taxon>
        <taxon>Cymbomonas</taxon>
    </lineage>
</organism>
<dbReference type="AlphaFoldDB" id="A0AAE0GG60"/>
<comment type="caution">
    <text evidence="2">The sequence shown here is derived from an EMBL/GenBank/DDBJ whole genome shotgun (WGS) entry which is preliminary data.</text>
</comment>
<dbReference type="Proteomes" id="UP001190700">
    <property type="component" value="Unassembled WGS sequence"/>
</dbReference>
<evidence type="ECO:0000256" key="1">
    <source>
        <dbReference type="SAM" id="MobiDB-lite"/>
    </source>
</evidence>
<name>A0AAE0GG60_9CHLO</name>
<dbReference type="EMBL" id="LGRX02006014">
    <property type="protein sequence ID" value="KAK3277604.1"/>
    <property type="molecule type" value="Genomic_DNA"/>
</dbReference>
<sequence length="184" mass="20260">MSWRPLAPEEKHLQCDELAPAHSRGEALRLLWKFTGRWRCASILVGRKAHRQCSELASEERKCLLSLRLASRTSRSAKTLSVHTGVAAKLLAQYQHSCAAAFSTDEEVQGEISLAPPSPARLPVRKGRRTVFPKGPPAPKGALRLPSIHQEKSTVGHPCTPPPSVWQPWEEKPQASSNGLRNAV</sequence>
<gene>
    <name evidence="2" type="ORF">CYMTET_14400</name>
</gene>
<proteinExistence type="predicted"/>
<evidence type="ECO:0000313" key="3">
    <source>
        <dbReference type="Proteomes" id="UP001190700"/>
    </source>
</evidence>
<reference evidence="2 3" key="1">
    <citation type="journal article" date="2015" name="Genome Biol. Evol.">
        <title>Comparative Genomics of a Bacterivorous Green Alga Reveals Evolutionary Causalities and Consequences of Phago-Mixotrophic Mode of Nutrition.</title>
        <authorList>
            <person name="Burns J.A."/>
            <person name="Paasch A."/>
            <person name="Narechania A."/>
            <person name="Kim E."/>
        </authorList>
    </citation>
    <scope>NUCLEOTIDE SEQUENCE [LARGE SCALE GENOMIC DNA]</scope>
    <source>
        <strain evidence="2 3">PLY_AMNH</strain>
    </source>
</reference>
<evidence type="ECO:0000313" key="2">
    <source>
        <dbReference type="EMBL" id="KAK3277604.1"/>
    </source>
</evidence>
<feature type="region of interest" description="Disordered" evidence="1">
    <location>
        <begin position="129"/>
        <end position="184"/>
    </location>
</feature>
<feature type="compositionally biased region" description="Polar residues" evidence="1">
    <location>
        <begin position="174"/>
        <end position="184"/>
    </location>
</feature>
<protein>
    <submittedName>
        <fullName evidence="2">Uncharacterized protein</fullName>
    </submittedName>
</protein>
<keyword evidence="3" id="KW-1185">Reference proteome</keyword>
<accession>A0AAE0GG60</accession>